<accession>A0A6A6U702</accession>
<dbReference type="Proteomes" id="UP000799302">
    <property type="component" value="Unassembled WGS sequence"/>
</dbReference>
<protein>
    <submittedName>
        <fullName evidence="1">Uncharacterized protein</fullName>
    </submittedName>
</protein>
<organism evidence="1 2">
    <name type="scientific">Microthyrium microscopicum</name>
    <dbReference type="NCBI Taxonomy" id="703497"/>
    <lineage>
        <taxon>Eukaryota</taxon>
        <taxon>Fungi</taxon>
        <taxon>Dikarya</taxon>
        <taxon>Ascomycota</taxon>
        <taxon>Pezizomycotina</taxon>
        <taxon>Dothideomycetes</taxon>
        <taxon>Dothideomycetes incertae sedis</taxon>
        <taxon>Microthyriales</taxon>
        <taxon>Microthyriaceae</taxon>
        <taxon>Microthyrium</taxon>
    </lineage>
</organism>
<evidence type="ECO:0000313" key="1">
    <source>
        <dbReference type="EMBL" id="KAF2667217.1"/>
    </source>
</evidence>
<proteinExistence type="predicted"/>
<keyword evidence="2" id="KW-1185">Reference proteome</keyword>
<dbReference type="EMBL" id="MU004238">
    <property type="protein sequence ID" value="KAF2667217.1"/>
    <property type="molecule type" value="Genomic_DNA"/>
</dbReference>
<dbReference type="AlphaFoldDB" id="A0A6A6U702"/>
<name>A0A6A6U702_9PEZI</name>
<gene>
    <name evidence="1" type="ORF">BT63DRAFT_333052</name>
</gene>
<sequence>MDFEHLPPEIKEMIFIQAVDVRGLKRGLRLKLVCKAWAPQISMAIVKTDMLVDILVEAFPVSWGQKSLQSKTIWVDGSIPLIAGRLVGDYLCRVVSDLRVKRPGVKIIRQILDMLCLKANVSRDDSVRTFHITAEEPSVSHQHLR</sequence>
<evidence type="ECO:0000313" key="2">
    <source>
        <dbReference type="Proteomes" id="UP000799302"/>
    </source>
</evidence>
<reference evidence="1" key="1">
    <citation type="journal article" date="2020" name="Stud. Mycol.">
        <title>101 Dothideomycetes genomes: a test case for predicting lifestyles and emergence of pathogens.</title>
        <authorList>
            <person name="Haridas S."/>
            <person name="Albert R."/>
            <person name="Binder M."/>
            <person name="Bloem J."/>
            <person name="Labutti K."/>
            <person name="Salamov A."/>
            <person name="Andreopoulos B."/>
            <person name="Baker S."/>
            <person name="Barry K."/>
            <person name="Bills G."/>
            <person name="Bluhm B."/>
            <person name="Cannon C."/>
            <person name="Castanera R."/>
            <person name="Culley D."/>
            <person name="Daum C."/>
            <person name="Ezra D."/>
            <person name="Gonzalez J."/>
            <person name="Henrissat B."/>
            <person name="Kuo A."/>
            <person name="Liang C."/>
            <person name="Lipzen A."/>
            <person name="Lutzoni F."/>
            <person name="Magnuson J."/>
            <person name="Mondo S."/>
            <person name="Nolan M."/>
            <person name="Ohm R."/>
            <person name="Pangilinan J."/>
            <person name="Park H.-J."/>
            <person name="Ramirez L."/>
            <person name="Alfaro M."/>
            <person name="Sun H."/>
            <person name="Tritt A."/>
            <person name="Yoshinaga Y."/>
            <person name="Zwiers L.-H."/>
            <person name="Turgeon B."/>
            <person name="Goodwin S."/>
            <person name="Spatafora J."/>
            <person name="Crous P."/>
            <person name="Grigoriev I."/>
        </authorList>
    </citation>
    <scope>NUCLEOTIDE SEQUENCE</scope>
    <source>
        <strain evidence="1">CBS 115976</strain>
    </source>
</reference>